<feature type="compositionally biased region" description="Low complexity" evidence="1">
    <location>
        <begin position="123"/>
        <end position="137"/>
    </location>
</feature>
<keyword evidence="3" id="KW-1185">Reference proteome</keyword>
<proteinExistence type="predicted"/>
<evidence type="ECO:0000313" key="3">
    <source>
        <dbReference type="Proteomes" id="UP000606274"/>
    </source>
</evidence>
<dbReference type="EMBL" id="JABFDY010000029">
    <property type="protein sequence ID" value="KAF7686291.1"/>
    <property type="molecule type" value="Genomic_DNA"/>
</dbReference>
<reference evidence="2" key="1">
    <citation type="submission" date="2020-08" db="EMBL/GenBank/DDBJ databases">
        <title>Chromosome-level assembly of Southern catfish (Silurus meridionalis) provides insights into visual adaptation to the nocturnal and benthic lifestyles.</title>
        <authorList>
            <person name="Zhang Y."/>
            <person name="Wang D."/>
            <person name="Peng Z."/>
        </authorList>
    </citation>
    <scope>NUCLEOTIDE SEQUENCE</scope>
    <source>
        <strain evidence="2">SWU-2019-XX</strain>
        <tissue evidence="2">Muscle</tissue>
    </source>
</reference>
<dbReference type="Proteomes" id="UP000606274">
    <property type="component" value="Unassembled WGS sequence"/>
</dbReference>
<evidence type="ECO:0000256" key="1">
    <source>
        <dbReference type="SAM" id="MobiDB-lite"/>
    </source>
</evidence>
<organism evidence="2 3">
    <name type="scientific">Silurus meridionalis</name>
    <name type="common">Southern catfish</name>
    <name type="synonym">Silurus soldatovi meridionalis</name>
    <dbReference type="NCBI Taxonomy" id="175797"/>
    <lineage>
        <taxon>Eukaryota</taxon>
        <taxon>Metazoa</taxon>
        <taxon>Chordata</taxon>
        <taxon>Craniata</taxon>
        <taxon>Vertebrata</taxon>
        <taxon>Euteleostomi</taxon>
        <taxon>Actinopterygii</taxon>
        <taxon>Neopterygii</taxon>
        <taxon>Teleostei</taxon>
        <taxon>Ostariophysi</taxon>
        <taxon>Siluriformes</taxon>
        <taxon>Siluridae</taxon>
        <taxon>Silurus</taxon>
    </lineage>
</organism>
<protein>
    <submittedName>
        <fullName evidence="2">Uncharacterized protein</fullName>
    </submittedName>
</protein>
<gene>
    <name evidence="2" type="ORF">HF521_015653</name>
</gene>
<feature type="compositionally biased region" description="Basic and acidic residues" evidence="1">
    <location>
        <begin position="91"/>
        <end position="116"/>
    </location>
</feature>
<sequence>MEVIRGFLPRWGTSPLFRIGTEGTVLPSGKGSRFAPDLFAGFSKILRLKFCTACEQTLLSPSRFLLSSMDQRTQGGPTTPPPLPTNALQVECEKEGGGGKKDDDDDKRKREKERDAAPAVPCSSENGASSSSSSRHNSLSKRPATQRAVSSLR</sequence>
<comment type="caution">
    <text evidence="2">The sequence shown here is derived from an EMBL/GenBank/DDBJ whole genome shotgun (WGS) entry which is preliminary data.</text>
</comment>
<dbReference type="AlphaFoldDB" id="A0A8T0A585"/>
<name>A0A8T0A585_SILME</name>
<feature type="region of interest" description="Disordered" evidence="1">
    <location>
        <begin position="69"/>
        <end position="153"/>
    </location>
</feature>
<accession>A0A8T0A585</accession>
<evidence type="ECO:0000313" key="2">
    <source>
        <dbReference type="EMBL" id="KAF7686291.1"/>
    </source>
</evidence>